<proteinExistence type="predicted"/>
<dbReference type="Proteomes" id="UP000790709">
    <property type="component" value="Unassembled WGS sequence"/>
</dbReference>
<name>A0ACB8BQ14_9AGAM</name>
<evidence type="ECO:0000313" key="1">
    <source>
        <dbReference type="EMBL" id="KAH7927532.1"/>
    </source>
</evidence>
<sequence length="467" mass="52482">MSPRILGPSDYSPIKTLGVGSAGEVNLAVHDVTGEKVAVKIIPRTHNITSSSIMQPDHLTTSTEAITGQRSESSQEIRAFREAALSKFLHHPHICRLHELIVHPRYYYLVFEYVSCGSMLDYVIRHGRVREHVARKFARQIGSALNYCHRNNVVHRDLKLQDILISDTGDVKITDFGLSNVYSPAECLSTICSGSYFPAPELIHGKPYVGPAVDVWSFGIVLYTLVCGKVPFDGESIPALHAKIKRGLIVYPARLSTECKDLLSRMLATNPTLRATLMDVLEHPWMLRDFNGPPDSHLPHREPLCPNDLEPRIIKEMKAFGLGTEDEIKLDLVQALQADAYRHALEIWKCNERRCNESKRCSESSFNSNTSFTISEGPDPTPPKQNLTVPPPSKPSTRLSKYISHFLRFLSLFFSPRTTLPTPQTHNSMDRGSCVPMDPTLGFHPLISMYYLVREKLEREKSLAQAT</sequence>
<evidence type="ECO:0000313" key="2">
    <source>
        <dbReference type="Proteomes" id="UP000790709"/>
    </source>
</evidence>
<comment type="caution">
    <text evidence="1">The sequence shown here is derived from an EMBL/GenBank/DDBJ whole genome shotgun (WGS) entry which is preliminary data.</text>
</comment>
<accession>A0ACB8BQ14</accession>
<reference evidence="1" key="1">
    <citation type="journal article" date="2021" name="New Phytol.">
        <title>Evolutionary innovations through gain and loss of genes in the ectomycorrhizal Boletales.</title>
        <authorList>
            <person name="Wu G."/>
            <person name="Miyauchi S."/>
            <person name="Morin E."/>
            <person name="Kuo A."/>
            <person name="Drula E."/>
            <person name="Varga T."/>
            <person name="Kohler A."/>
            <person name="Feng B."/>
            <person name="Cao Y."/>
            <person name="Lipzen A."/>
            <person name="Daum C."/>
            <person name="Hundley H."/>
            <person name="Pangilinan J."/>
            <person name="Johnson J."/>
            <person name="Barry K."/>
            <person name="LaButti K."/>
            <person name="Ng V."/>
            <person name="Ahrendt S."/>
            <person name="Min B."/>
            <person name="Choi I.G."/>
            <person name="Park H."/>
            <person name="Plett J.M."/>
            <person name="Magnuson J."/>
            <person name="Spatafora J.W."/>
            <person name="Nagy L.G."/>
            <person name="Henrissat B."/>
            <person name="Grigoriev I.V."/>
            <person name="Yang Z.L."/>
            <person name="Xu J."/>
            <person name="Martin F.M."/>
        </authorList>
    </citation>
    <scope>NUCLEOTIDE SEQUENCE</scope>
    <source>
        <strain evidence="1">KUC20120723A-06</strain>
    </source>
</reference>
<keyword evidence="2" id="KW-1185">Reference proteome</keyword>
<gene>
    <name evidence="1" type="ORF">BV22DRAFT_1045332</name>
</gene>
<organism evidence="1 2">
    <name type="scientific">Leucogyrophana mollusca</name>
    <dbReference type="NCBI Taxonomy" id="85980"/>
    <lineage>
        <taxon>Eukaryota</taxon>
        <taxon>Fungi</taxon>
        <taxon>Dikarya</taxon>
        <taxon>Basidiomycota</taxon>
        <taxon>Agaricomycotina</taxon>
        <taxon>Agaricomycetes</taxon>
        <taxon>Agaricomycetidae</taxon>
        <taxon>Boletales</taxon>
        <taxon>Boletales incertae sedis</taxon>
        <taxon>Leucogyrophana</taxon>
    </lineage>
</organism>
<dbReference type="EMBL" id="MU266365">
    <property type="protein sequence ID" value="KAH7927532.1"/>
    <property type="molecule type" value="Genomic_DNA"/>
</dbReference>
<protein>
    <submittedName>
        <fullName evidence="1">Pkinase-domain-containing protein</fullName>
    </submittedName>
</protein>